<evidence type="ECO:0000313" key="5">
    <source>
        <dbReference type="Proteomes" id="UP000224634"/>
    </source>
</evidence>
<dbReference type="OrthoDB" id="10265068at2759"/>
<dbReference type="STRING" id="1447883.A0A2B7WM70"/>
<evidence type="ECO:0000313" key="4">
    <source>
        <dbReference type="EMBL" id="PGG97597.1"/>
    </source>
</evidence>
<dbReference type="FunFam" id="1.10.340.30:FF:000020">
    <property type="entry name" value="Pre-mRNA splicing factor, putative"/>
    <property type="match status" value="1"/>
</dbReference>
<organism evidence="4 5">
    <name type="scientific">Polytolypa hystricis (strain UAMH7299)</name>
    <dbReference type="NCBI Taxonomy" id="1447883"/>
    <lineage>
        <taxon>Eukaryota</taxon>
        <taxon>Fungi</taxon>
        <taxon>Dikarya</taxon>
        <taxon>Ascomycota</taxon>
        <taxon>Pezizomycotina</taxon>
        <taxon>Eurotiomycetes</taxon>
        <taxon>Eurotiomycetidae</taxon>
        <taxon>Onygenales</taxon>
        <taxon>Onygenales incertae sedis</taxon>
        <taxon>Polytolypa</taxon>
    </lineage>
</organism>
<evidence type="ECO:0000256" key="2">
    <source>
        <dbReference type="ARBA" id="ARBA00023242"/>
    </source>
</evidence>
<reference evidence="4 5" key="1">
    <citation type="submission" date="2017-10" db="EMBL/GenBank/DDBJ databases">
        <title>Comparative genomics in systemic dimorphic fungi from Ajellomycetaceae.</title>
        <authorList>
            <person name="Munoz J.F."/>
            <person name="Mcewen J.G."/>
            <person name="Clay O.K."/>
            <person name="Cuomo C.A."/>
        </authorList>
    </citation>
    <scope>NUCLEOTIDE SEQUENCE [LARGE SCALE GENOMIC DNA]</scope>
    <source>
        <strain evidence="4 5">UAMH7299</strain>
    </source>
</reference>
<evidence type="ECO:0000256" key="1">
    <source>
        <dbReference type="ARBA" id="ARBA00004123"/>
    </source>
</evidence>
<dbReference type="SUPFAM" id="SSF48150">
    <property type="entry name" value="DNA-glycosylase"/>
    <property type="match status" value="1"/>
</dbReference>
<dbReference type="PANTHER" id="PTHR15074:SF0">
    <property type="entry name" value="METHYL-CPG-BINDING DOMAIN PROTEIN 4-LIKE PROTEIN"/>
    <property type="match status" value="1"/>
</dbReference>
<dbReference type="AlphaFoldDB" id="A0A2B7WM70"/>
<keyword evidence="2" id="KW-0539">Nucleus</keyword>
<gene>
    <name evidence="4" type="ORF">AJ80_09674</name>
</gene>
<dbReference type="EMBL" id="PDNA01000317">
    <property type="protein sequence ID" value="PGG97597.1"/>
    <property type="molecule type" value="Genomic_DNA"/>
</dbReference>
<dbReference type="InterPro" id="IPR011257">
    <property type="entry name" value="DNA_glycosylase"/>
</dbReference>
<dbReference type="InterPro" id="IPR045138">
    <property type="entry name" value="MeCP2/MBD4"/>
</dbReference>
<dbReference type="InterPro" id="IPR003265">
    <property type="entry name" value="HhH-GPD_domain"/>
</dbReference>
<accession>A0A2B7WM70</accession>
<sequence>MAKLRTKSPYFTQKRRKPASCLPFPPVSAPSFGLIQEKLAHDPFRLLIATIFLNRTRAEVAIPVLYSVFDRYPTVSALAEANIDDVVAMIRCLGFQNARAKKCISLAKLWITDPPVTEKRYRRLHYPNKGDGLDIKAKEWIDAEDTRVAWEIAHLPGLGAYAIDSWRIFCRDELRGLASDWKGTDAPDVFVPEWKSVLPQDKELRAYVTWMWLKEGWDWSYETGNKRLASAKLLRAARKGGVAHETRRSWALETSPTKAGCATGKASIRTNEQLG</sequence>
<keyword evidence="5" id="KW-1185">Reference proteome</keyword>
<proteinExistence type="predicted"/>
<dbReference type="PANTHER" id="PTHR15074">
    <property type="entry name" value="METHYL-CPG-BINDING PROTEIN"/>
    <property type="match status" value="1"/>
</dbReference>
<dbReference type="Pfam" id="PF00730">
    <property type="entry name" value="HhH-GPD"/>
    <property type="match status" value="1"/>
</dbReference>
<dbReference type="GO" id="GO:0006285">
    <property type="term" value="P:base-excision repair, AP site formation"/>
    <property type="evidence" value="ECO:0007669"/>
    <property type="project" value="UniProtKB-ARBA"/>
</dbReference>
<dbReference type="GO" id="GO:0005634">
    <property type="term" value="C:nucleus"/>
    <property type="evidence" value="ECO:0007669"/>
    <property type="project" value="UniProtKB-SubCell"/>
</dbReference>
<dbReference type="GO" id="GO:0003824">
    <property type="term" value="F:catalytic activity"/>
    <property type="evidence" value="ECO:0007669"/>
    <property type="project" value="InterPro"/>
</dbReference>
<dbReference type="GO" id="GO:0003677">
    <property type="term" value="F:DNA binding"/>
    <property type="evidence" value="ECO:0007669"/>
    <property type="project" value="InterPro"/>
</dbReference>
<protein>
    <recommendedName>
        <fullName evidence="3">HhH-GPD domain-containing protein</fullName>
    </recommendedName>
</protein>
<dbReference type="Gene3D" id="1.10.340.30">
    <property type="entry name" value="Hypothetical protein, domain 2"/>
    <property type="match status" value="1"/>
</dbReference>
<evidence type="ECO:0000259" key="3">
    <source>
        <dbReference type="Pfam" id="PF00730"/>
    </source>
</evidence>
<name>A0A2B7WM70_POLH7</name>
<dbReference type="Proteomes" id="UP000224634">
    <property type="component" value="Unassembled WGS sequence"/>
</dbReference>
<feature type="domain" description="HhH-GPD" evidence="3">
    <location>
        <begin position="48"/>
        <end position="130"/>
    </location>
</feature>
<comment type="subcellular location">
    <subcellularLocation>
        <location evidence="1">Nucleus</location>
    </subcellularLocation>
</comment>
<comment type="caution">
    <text evidence="4">The sequence shown here is derived from an EMBL/GenBank/DDBJ whole genome shotgun (WGS) entry which is preliminary data.</text>
</comment>